<organism evidence="1 2">
    <name type="scientific">Cannabis sativa</name>
    <name type="common">Hemp</name>
    <name type="synonym">Marijuana</name>
    <dbReference type="NCBI Taxonomy" id="3483"/>
    <lineage>
        <taxon>Eukaryota</taxon>
        <taxon>Viridiplantae</taxon>
        <taxon>Streptophyta</taxon>
        <taxon>Embryophyta</taxon>
        <taxon>Tracheophyta</taxon>
        <taxon>Spermatophyta</taxon>
        <taxon>Magnoliopsida</taxon>
        <taxon>eudicotyledons</taxon>
        <taxon>Gunneridae</taxon>
        <taxon>Pentapetalae</taxon>
        <taxon>rosids</taxon>
        <taxon>fabids</taxon>
        <taxon>Rosales</taxon>
        <taxon>Cannabaceae</taxon>
        <taxon>Cannabis</taxon>
    </lineage>
</organism>
<evidence type="ECO:0000313" key="1">
    <source>
        <dbReference type="EnsemblPlants" id="cds.evm.model.10.1569"/>
    </source>
</evidence>
<dbReference type="EMBL" id="UZAU01000821">
    <property type="status" value="NOT_ANNOTATED_CDS"/>
    <property type="molecule type" value="Genomic_DNA"/>
</dbReference>
<reference evidence="1" key="1">
    <citation type="submission" date="2021-03" db="UniProtKB">
        <authorList>
            <consortium name="EnsemblPlants"/>
        </authorList>
    </citation>
    <scope>IDENTIFICATION</scope>
</reference>
<sequence>MYKGGRKEKRSKQEGVGHPQAPEIQALNAQALQGIQNAPVVGLVVALGAGNPYPPGVAQSPLDGHVATIFGGPHIAGSTQMHRKEDDAKHVNFPHNDPLVIKAHIVNKRVSRILVDNGISVNIIFKDALAIGLVEANLLPYPIQLLRLQWRHADPNGKNTTSNDNKWRSLWKQCGVLFQLQHPCSS</sequence>
<dbReference type="EnsemblPlants" id="evm.model.10.1569">
    <property type="protein sequence ID" value="cds.evm.model.10.1569"/>
    <property type="gene ID" value="evm.TU.10.1569"/>
</dbReference>
<protein>
    <submittedName>
        <fullName evidence="1">Uncharacterized protein</fullName>
    </submittedName>
</protein>
<dbReference type="Proteomes" id="UP000596661">
    <property type="component" value="Unassembled WGS sequence"/>
</dbReference>
<name>A0A803QK62_CANSA</name>
<dbReference type="Gramene" id="evm.model.10.1569">
    <property type="protein sequence ID" value="cds.evm.model.10.1569"/>
    <property type="gene ID" value="evm.TU.10.1569"/>
</dbReference>
<evidence type="ECO:0000313" key="2">
    <source>
        <dbReference type="Proteomes" id="UP000596661"/>
    </source>
</evidence>
<proteinExistence type="predicted"/>
<dbReference type="AlphaFoldDB" id="A0A803QK62"/>
<keyword evidence="2" id="KW-1185">Reference proteome</keyword>
<accession>A0A803QK62</accession>